<evidence type="ECO:0000256" key="2">
    <source>
        <dbReference type="ARBA" id="ARBA00034772"/>
    </source>
</evidence>
<feature type="domain" description="Fumarate lyase N-terminal" evidence="3">
    <location>
        <begin position="75"/>
        <end position="272"/>
    </location>
</feature>
<comment type="caution">
    <text evidence="4">The sequence shown here is derived from an EMBL/GenBank/DDBJ whole genome shotgun (WGS) entry which is preliminary data.</text>
</comment>
<dbReference type="AlphaFoldDB" id="A0A5C8ZH23"/>
<dbReference type="Gene3D" id="1.20.200.10">
    <property type="entry name" value="Fumarase/aspartase (Central domain)"/>
    <property type="match status" value="1"/>
</dbReference>
<dbReference type="SUPFAM" id="SSF48557">
    <property type="entry name" value="L-aspartase-like"/>
    <property type="match status" value="1"/>
</dbReference>
<dbReference type="PROSITE" id="PS00163">
    <property type="entry name" value="FUMARATE_LYASES"/>
    <property type="match status" value="1"/>
</dbReference>
<dbReference type="PRINTS" id="PR00149">
    <property type="entry name" value="FUMRATELYASE"/>
</dbReference>
<dbReference type="InterPro" id="IPR020557">
    <property type="entry name" value="Fumarate_lyase_CS"/>
</dbReference>
<keyword evidence="5" id="KW-1185">Reference proteome</keyword>
<keyword evidence="4" id="KW-0413">Isomerase</keyword>
<dbReference type="OrthoDB" id="9768878at2"/>
<dbReference type="Proteomes" id="UP000321234">
    <property type="component" value="Unassembled WGS sequence"/>
</dbReference>
<dbReference type="Gene3D" id="1.10.275.10">
    <property type="entry name" value="Fumarase/aspartase (N-terminal domain)"/>
    <property type="match status" value="1"/>
</dbReference>
<evidence type="ECO:0000256" key="1">
    <source>
        <dbReference type="ARBA" id="ARBA00023239"/>
    </source>
</evidence>
<dbReference type="InterPro" id="IPR024083">
    <property type="entry name" value="Fumarase/histidase_N"/>
</dbReference>
<dbReference type="InterPro" id="IPR000362">
    <property type="entry name" value="Fumarate_lyase_fam"/>
</dbReference>
<evidence type="ECO:0000313" key="5">
    <source>
        <dbReference type="Proteomes" id="UP000321234"/>
    </source>
</evidence>
<gene>
    <name evidence="4" type="ORF">FMM08_05805</name>
</gene>
<dbReference type="InterPro" id="IPR008948">
    <property type="entry name" value="L-Aspartase-like"/>
</dbReference>
<dbReference type="PANTHER" id="PTHR43172:SF2">
    <property type="entry name" value="ADENYLOSUCCINATE LYASE C-TERMINAL DOMAIN-CONTAINING PROTEIN"/>
    <property type="match status" value="1"/>
</dbReference>
<protein>
    <submittedName>
        <fullName evidence="4">3-carboxy-cis,cis-muconate cycloisomerase</fullName>
    </submittedName>
</protein>
<dbReference type="InterPro" id="IPR022761">
    <property type="entry name" value="Fumarate_lyase_N"/>
</dbReference>
<dbReference type="EMBL" id="VKAC01000003">
    <property type="protein sequence ID" value="TXR57232.1"/>
    <property type="molecule type" value="Genomic_DNA"/>
</dbReference>
<accession>A0A5C8ZH23</accession>
<evidence type="ECO:0000313" key="4">
    <source>
        <dbReference type="EMBL" id="TXR57232.1"/>
    </source>
</evidence>
<dbReference type="Pfam" id="PF00206">
    <property type="entry name" value="Lyase_1"/>
    <property type="match status" value="1"/>
</dbReference>
<dbReference type="GO" id="GO:0016829">
    <property type="term" value="F:lyase activity"/>
    <property type="evidence" value="ECO:0007669"/>
    <property type="project" value="UniProtKB-KW"/>
</dbReference>
<organism evidence="4 5">
    <name type="scientific">Quadrisphaera setariae</name>
    <dbReference type="NCBI Taxonomy" id="2593304"/>
    <lineage>
        <taxon>Bacteria</taxon>
        <taxon>Bacillati</taxon>
        <taxon>Actinomycetota</taxon>
        <taxon>Actinomycetes</taxon>
        <taxon>Kineosporiales</taxon>
        <taxon>Kineosporiaceae</taxon>
        <taxon>Quadrisphaera</taxon>
    </lineage>
</organism>
<dbReference type="GO" id="GO:0016853">
    <property type="term" value="F:isomerase activity"/>
    <property type="evidence" value="ECO:0007669"/>
    <property type="project" value="UniProtKB-KW"/>
</dbReference>
<dbReference type="PANTHER" id="PTHR43172">
    <property type="entry name" value="ADENYLOSUCCINATE LYASE"/>
    <property type="match status" value="1"/>
</dbReference>
<sequence length="399" mass="41697">MGGAALLRTAVRVEQVWLDALVDAAVAPPQARADLASLVSDVDQRALAEASESGGNPVMPLVAALRADLRAAGQETAGTWLHRGLTSQDVMDTAVLLCAREAVTAVRRQLGAQVERLAALVEEHRSTPLVARTLTQPAVPTTFGAKAAGWLHGLLDADDALAALRWPVQLGGAAGTLSAVVELAGAERTRALRTSVPAALGLDPSPPWHTRRTPVTRLGDAATTATDAWGRIANDVLALGRPEVGELRDGSAGGSSTMPHKANPTLAVLVRRTALAAPQLAASLHLAAAEQVDERADGGWHVEWHTLALLLRRTAVAASQTSELLRGLHVDSARMAARLRELDDAVRAEQHSMAALTGRPASGDYLGLVDDLVDAALARAADHLAHPAKSTDSTVQEDL</sequence>
<evidence type="ECO:0000259" key="3">
    <source>
        <dbReference type="Pfam" id="PF00206"/>
    </source>
</evidence>
<keyword evidence="1" id="KW-0456">Lyase</keyword>
<reference evidence="4 5" key="1">
    <citation type="submission" date="2019-07" db="EMBL/GenBank/DDBJ databases">
        <title>Quadrisphaera sp. strain DD2A genome sequencing and assembly.</title>
        <authorList>
            <person name="Kim I."/>
        </authorList>
    </citation>
    <scope>NUCLEOTIDE SEQUENCE [LARGE SCALE GENOMIC DNA]</scope>
    <source>
        <strain evidence="4 5">DD2A</strain>
    </source>
</reference>
<comment type="similarity">
    <text evidence="2">Belongs to the class-II fumarase/aspartase family.</text>
</comment>
<proteinExistence type="inferred from homology"/>
<name>A0A5C8ZH23_9ACTN</name>